<sequence length="74" mass="6846">RCGIPNRCVLCSSGGSWSREDVCVGGTSGGGVTGGGGGGGTSFATVAQAAAVSVPSLLVGTTNMGANIGICGPS</sequence>
<dbReference type="EMBL" id="BKCJ011313174">
    <property type="protein sequence ID" value="GFD19259.1"/>
    <property type="molecule type" value="Genomic_DNA"/>
</dbReference>
<protein>
    <submittedName>
        <fullName evidence="1">Uncharacterized protein</fullName>
    </submittedName>
</protein>
<gene>
    <name evidence="1" type="ORF">Tci_891228</name>
</gene>
<organism evidence="1">
    <name type="scientific">Tanacetum cinerariifolium</name>
    <name type="common">Dalmatian daisy</name>
    <name type="synonym">Chrysanthemum cinerariifolium</name>
    <dbReference type="NCBI Taxonomy" id="118510"/>
    <lineage>
        <taxon>Eukaryota</taxon>
        <taxon>Viridiplantae</taxon>
        <taxon>Streptophyta</taxon>
        <taxon>Embryophyta</taxon>
        <taxon>Tracheophyta</taxon>
        <taxon>Spermatophyta</taxon>
        <taxon>Magnoliopsida</taxon>
        <taxon>eudicotyledons</taxon>
        <taxon>Gunneridae</taxon>
        <taxon>Pentapetalae</taxon>
        <taxon>asterids</taxon>
        <taxon>campanulids</taxon>
        <taxon>Asterales</taxon>
        <taxon>Asteraceae</taxon>
        <taxon>Asteroideae</taxon>
        <taxon>Anthemideae</taxon>
        <taxon>Anthemidinae</taxon>
        <taxon>Tanacetum</taxon>
    </lineage>
</organism>
<proteinExistence type="predicted"/>
<dbReference type="AlphaFoldDB" id="A0A699UCR5"/>
<accession>A0A699UCR5</accession>
<name>A0A699UCR5_TANCI</name>
<comment type="caution">
    <text evidence="1">The sequence shown here is derived from an EMBL/GenBank/DDBJ whole genome shotgun (WGS) entry which is preliminary data.</text>
</comment>
<evidence type="ECO:0000313" key="1">
    <source>
        <dbReference type="EMBL" id="GFD19259.1"/>
    </source>
</evidence>
<reference evidence="1" key="1">
    <citation type="journal article" date="2019" name="Sci. Rep.">
        <title>Draft genome of Tanacetum cinerariifolium, the natural source of mosquito coil.</title>
        <authorList>
            <person name="Yamashiro T."/>
            <person name="Shiraishi A."/>
            <person name="Satake H."/>
            <person name="Nakayama K."/>
        </authorList>
    </citation>
    <scope>NUCLEOTIDE SEQUENCE</scope>
</reference>
<feature type="non-terminal residue" evidence="1">
    <location>
        <position position="1"/>
    </location>
</feature>